<dbReference type="EMBL" id="ML170175">
    <property type="protein sequence ID" value="TDL22421.1"/>
    <property type="molecule type" value="Genomic_DNA"/>
</dbReference>
<evidence type="ECO:0000313" key="3">
    <source>
        <dbReference type="Proteomes" id="UP000294933"/>
    </source>
</evidence>
<keyword evidence="3" id="KW-1185">Reference proteome</keyword>
<dbReference type="VEuPathDB" id="FungiDB:BD410DRAFT_803564"/>
<organism evidence="2 3">
    <name type="scientific">Rickenella mellea</name>
    <dbReference type="NCBI Taxonomy" id="50990"/>
    <lineage>
        <taxon>Eukaryota</taxon>
        <taxon>Fungi</taxon>
        <taxon>Dikarya</taxon>
        <taxon>Basidiomycota</taxon>
        <taxon>Agaricomycotina</taxon>
        <taxon>Agaricomycetes</taxon>
        <taxon>Hymenochaetales</taxon>
        <taxon>Rickenellaceae</taxon>
        <taxon>Rickenella</taxon>
    </lineage>
</organism>
<feature type="region of interest" description="Disordered" evidence="1">
    <location>
        <begin position="67"/>
        <end position="182"/>
    </location>
</feature>
<evidence type="ECO:0000256" key="1">
    <source>
        <dbReference type="SAM" id="MobiDB-lite"/>
    </source>
</evidence>
<feature type="compositionally biased region" description="Polar residues" evidence="1">
    <location>
        <begin position="157"/>
        <end position="175"/>
    </location>
</feature>
<dbReference type="AlphaFoldDB" id="A0A4Y7Q533"/>
<proteinExistence type="predicted"/>
<protein>
    <submittedName>
        <fullName evidence="2">Uncharacterized protein</fullName>
    </submittedName>
</protein>
<sequence length="182" mass="20033">MDFIKNAAYTPIAAKRKFDVERDIKQIRKAIKEMREMRLPETDARLVSANTSLKRAVDELKSIENHSRTEQASLAKGLKITTASDRKQAQRASDELRTSGVLRQYHYSPPQSSSSGGSAQAHAGGSRYPSPPTTHTYSVPSQLDERRSMGTSIRAFSGSTPTSYTGTHSSQGHQSRQGHRGS</sequence>
<feature type="compositionally biased region" description="Basic and acidic residues" evidence="1">
    <location>
        <begin position="84"/>
        <end position="97"/>
    </location>
</feature>
<evidence type="ECO:0000313" key="2">
    <source>
        <dbReference type="EMBL" id="TDL22421.1"/>
    </source>
</evidence>
<feature type="compositionally biased region" description="Low complexity" evidence="1">
    <location>
        <begin position="104"/>
        <end position="126"/>
    </location>
</feature>
<accession>A0A4Y7Q533</accession>
<reference evidence="2 3" key="1">
    <citation type="submission" date="2018-06" db="EMBL/GenBank/DDBJ databases">
        <title>A transcriptomic atlas of mushroom development highlights an independent origin of complex multicellularity.</title>
        <authorList>
            <consortium name="DOE Joint Genome Institute"/>
            <person name="Krizsan K."/>
            <person name="Almasi E."/>
            <person name="Merenyi Z."/>
            <person name="Sahu N."/>
            <person name="Viragh M."/>
            <person name="Koszo T."/>
            <person name="Mondo S."/>
            <person name="Kiss B."/>
            <person name="Balint B."/>
            <person name="Kues U."/>
            <person name="Barry K."/>
            <person name="Hegedus J.C."/>
            <person name="Henrissat B."/>
            <person name="Johnson J."/>
            <person name="Lipzen A."/>
            <person name="Ohm R."/>
            <person name="Nagy I."/>
            <person name="Pangilinan J."/>
            <person name="Yan J."/>
            <person name="Xiong Y."/>
            <person name="Grigoriev I.V."/>
            <person name="Hibbett D.S."/>
            <person name="Nagy L.G."/>
        </authorList>
    </citation>
    <scope>NUCLEOTIDE SEQUENCE [LARGE SCALE GENOMIC DNA]</scope>
    <source>
        <strain evidence="2 3">SZMC22713</strain>
    </source>
</reference>
<name>A0A4Y7Q533_9AGAM</name>
<dbReference type="Proteomes" id="UP000294933">
    <property type="component" value="Unassembled WGS sequence"/>
</dbReference>
<gene>
    <name evidence="2" type="ORF">BD410DRAFT_803564</name>
</gene>